<protein>
    <recommendedName>
        <fullName evidence="1">F-box domain-containing protein</fullName>
    </recommendedName>
</protein>
<dbReference type="EMBL" id="KV440981">
    <property type="protein sequence ID" value="OAD73145.1"/>
    <property type="molecule type" value="Genomic_DNA"/>
</dbReference>
<dbReference type="SUPFAM" id="SSF52047">
    <property type="entry name" value="RNI-like"/>
    <property type="match status" value="1"/>
</dbReference>
<feature type="domain" description="F-box" evidence="1">
    <location>
        <begin position="1"/>
        <end position="45"/>
    </location>
</feature>
<dbReference type="AlphaFoldDB" id="A0A162X876"/>
<proteinExistence type="predicted"/>
<accession>A0A162X876</accession>
<evidence type="ECO:0000259" key="1">
    <source>
        <dbReference type="PROSITE" id="PS50181"/>
    </source>
</evidence>
<reference evidence="3" key="1">
    <citation type="submission" date="2015-06" db="EMBL/GenBank/DDBJ databases">
        <title>Expansion of signal transduction pathways in fungi by whole-genome duplication.</title>
        <authorList>
            <consortium name="DOE Joint Genome Institute"/>
            <person name="Corrochano L.M."/>
            <person name="Kuo A."/>
            <person name="Marcet-Houben M."/>
            <person name="Polaino S."/>
            <person name="Salamov A."/>
            <person name="Villalobos J.M."/>
            <person name="Alvarez M.I."/>
            <person name="Avalos J."/>
            <person name="Benito E.P."/>
            <person name="Benoit I."/>
            <person name="Burger G."/>
            <person name="Camino L.P."/>
            <person name="Canovas D."/>
            <person name="Cerda-Olmedo E."/>
            <person name="Cheng J.-F."/>
            <person name="Dominguez A."/>
            <person name="Elias M."/>
            <person name="Eslava A.P."/>
            <person name="Glaser F."/>
            <person name="Grimwood J."/>
            <person name="Gutierrez G."/>
            <person name="Heitman J."/>
            <person name="Henrissat B."/>
            <person name="Iturriaga E.A."/>
            <person name="Lang B.F."/>
            <person name="Lavin J.L."/>
            <person name="Lee S."/>
            <person name="Li W."/>
            <person name="Lindquist E."/>
            <person name="Lopez-Garcia S."/>
            <person name="Luque E.M."/>
            <person name="Marcos A.T."/>
            <person name="Martin J."/>
            <person name="McCluskey K."/>
            <person name="Medina H.R."/>
            <person name="Miralles-Duran A."/>
            <person name="Miyazaki A."/>
            <person name="Munoz-Torres E."/>
            <person name="Oguiza J.A."/>
            <person name="Ohm R."/>
            <person name="Olmedo M."/>
            <person name="Orejas M."/>
            <person name="Ortiz-Castellanos L."/>
            <person name="Pisabarro A.G."/>
            <person name="Rodriguez-Romero J."/>
            <person name="Ruiz-Herrera J."/>
            <person name="Ruiz-Vazquez R."/>
            <person name="Sanz C."/>
            <person name="Schackwitz W."/>
            <person name="Schmutz J."/>
            <person name="Shahriari M."/>
            <person name="Shelest E."/>
            <person name="Silva-Franco F."/>
            <person name="Soanes D."/>
            <person name="Syed K."/>
            <person name="Tagua V.G."/>
            <person name="Talbot N.J."/>
            <person name="Thon M."/>
            <person name="De vries R.P."/>
            <person name="Wiebenga A."/>
            <person name="Yadav J.S."/>
            <person name="Braun E.L."/>
            <person name="Baker S."/>
            <person name="Garre V."/>
            <person name="Horwitz B."/>
            <person name="Torres-Martinez S."/>
            <person name="Idnurm A."/>
            <person name="Herrera-Estrella A."/>
            <person name="Gabaldon T."/>
            <person name="Grigoriev I.V."/>
        </authorList>
    </citation>
    <scope>NUCLEOTIDE SEQUENCE [LARGE SCALE GENOMIC DNA]</scope>
    <source>
        <strain evidence="3">NRRL 1555(-)</strain>
    </source>
</reference>
<dbReference type="PROSITE" id="PS50181">
    <property type="entry name" value="FBOX"/>
    <property type="match status" value="1"/>
</dbReference>
<dbReference type="SMART" id="SM00256">
    <property type="entry name" value="FBOX"/>
    <property type="match status" value="1"/>
</dbReference>
<dbReference type="Pfam" id="PF12937">
    <property type="entry name" value="F-box-like"/>
    <property type="match status" value="1"/>
</dbReference>
<dbReference type="RefSeq" id="XP_018291185.1">
    <property type="nucleotide sequence ID" value="XM_018431474.1"/>
</dbReference>
<keyword evidence="3" id="KW-1185">Reference proteome</keyword>
<sequence length="596" mass="69579">MRYSDLPFEILEHVSDYLSTNDKRSCSLTCKGWRHPFQKALWRYIRLNSHHTIQQLIDIIKKNQNVSTSYRLWVYSLQIYVSYPGTETSDIEFSKLLQCLPNLRCLDLRPISYKSIYTDTTSSEKIWTSLETLKIQSEGYSDIQQRLDIFEFINTCSMLRELEIQAMLRDQQFEFSMNDFDNMHLNLKKLSSITVYTCLKLNFSTILDTIPNMVPAFAMTSLNISWCPYADSVTWGKNERMISLFRSNPNAFQHLETFDLTYDRHSILSSFILLEVLRELRVPLRHLILDPTQLRYISESPSINVNTVLEFFSETLQSFKVKRFKYISANQDPTFKLSSYYRLLTDLYISSNYVTLDLGDLLDKCVALKQLEFCAGTLVIDPNTTNEESKKEQQQHGLQILTLRKCTVNSEILNYLSSRCRSLKHITLDTLLIKGSICKRTGCLLLDMPHTSLKTLNIGQLRYSPPYEETNVYDHSRLTLLSKLNDASLSDEKIEREKNQIDSEHPILTSHPIDWVHTYDESAHYKYKRVKTTKLSKSGADIAFKYFQEFGSKTVLQNSKHQCLYDEEIGYMDRECELHKGYGQFRFGKIECVHVI</sequence>
<gene>
    <name evidence="2" type="ORF">PHYBLDRAFT_145552</name>
</gene>
<dbReference type="VEuPathDB" id="FungiDB:PHYBLDRAFT_145552"/>
<evidence type="ECO:0000313" key="3">
    <source>
        <dbReference type="Proteomes" id="UP000077315"/>
    </source>
</evidence>
<dbReference type="InterPro" id="IPR032675">
    <property type="entry name" value="LRR_dom_sf"/>
</dbReference>
<evidence type="ECO:0000313" key="2">
    <source>
        <dbReference type="EMBL" id="OAD73145.1"/>
    </source>
</evidence>
<organism evidence="2 3">
    <name type="scientific">Phycomyces blakesleeanus (strain ATCC 8743b / DSM 1359 / FGSC 10004 / NBRC 33097 / NRRL 1555)</name>
    <dbReference type="NCBI Taxonomy" id="763407"/>
    <lineage>
        <taxon>Eukaryota</taxon>
        <taxon>Fungi</taxon>
        <taxon>Fungi incertae sedis</taxon>
        <taxon>Mucoromycota</taxon>
        <taxon>Mucoromycotina</taxon>
        <taxon>Mucoromycetes</taxon>
        <taxon>Mucorales</taxon>
        <taxon>Phycomycetaceae</taxon>
        <taxon>Phycomyces</taxon>
    </lineage>
</organism>
<dbReference type="InParanoid" id="A0A162X876"/>
<dbReference type="Gene3D" id="3.80.10.10">
    <property type="entry name" value="Ribonuclease Inhibitor"/>
    <property type="match status" value="1"/>
</dbReference>
<dbReference type="SUPFAM" id="SSF81383">
    <property type="entry name" value="F-box domain"/>
    <property type="match status" value="1"/>
</dbReference>
<dbReference type="GeneID" id="28992380"/>
<dbReference type="InterPro" id="IPR001810">
    <property type="entry name" value="F-box_dom"/>
</dbReference>
<dbReference type="InterPro" id="IPR036047">
    <property type="entry name" value="F-box-like_dom_sf"/>
</dbReference>
<dbReference type="OrthoDB" id="10689389at2759"/>
<dbReference type="Proteomes" id="UP000077315">
    <property type="component" value="Unassembled WGS sequence"/>
</dbReference>
<name>A0A162X876_PHYB8</name>
<dbReference type="Gene3D" id="1.20.1280.50">
    <property type="match status" value="1"/>
</dbReference>